<gene>
    <name evidence="1" type="ORF">GGR89_003756</name>
</gene>
<accession>A0A7X5Y2H3</accession>
<reference evidence="1 2" key="1">
    <citation type="submission" date="2020-03" db="EMBL/GenBank/DDBJ databases">
        <title>Genomic Encyclopedia of Type Strains, Phase IV (KMG-IV): sequencing the most valuable type-strain genomes for metagenomic binning, comparative biology and taxonomic classification.</title>
        <authorList>
            <person name="Goeker M."/>
        </authorList>
    </citation>
    <scope>NUCLEOTIDE SEQUENCE [LARGE SCALE GENOMIC DNA]</scope>
    <source>
        <strain evidence="1 2">DSM 7225</strain>
    </source>
</reference>
<dbReference type="Proteomes" id="UP000531251">
    <property type="component" value="Unassembled WGS sequence"/>
</dbReference>
<comment type="caution">
    <text evidence="1">The sequence shown here is derived from an EMBL/GenBank/DDBJ whole genome shotgun (WGS) entry which is preliminary data.</text>
</comment>
<name>A0A7X5Y2H3_9SPHN</name>
<protein>
    <recommendedName>
        <fullName evidence="3">Conjugal transfer protein TraR</fullName>
    </recommendedName>
</protein>
<dbReference type="EMBL" id="JAATJB010000015">
    <property type="protein sequence ID" value="NJB99415.1"/>
    <property type="molecule type" value="Genomic_DNA"/>
</dbReference>
<evidence type="ECO:0000313" key="2">
    <source>
        <dbReference type="Proteomes" id="UP000531251"/>
    </source>
</evidence>
<sequence>MADQVDDASEIEQAHIDRALAEVRREPFEAWVSGKCEECGDETLRLVEGKCAPCREPWPPLPRRY</sequence>
<evidence type="ECO:0000313" key="1">
    <source>
        <dbReference type="EMBL" id="NJB99415.1"/>
    </source>
</evidence>
<dbReference type="AlphaFoldDB" id="A0A7X5Y2H3"/>
<organism evidence="1 2">
    <name type="scientific">Sphingomonas trueperi</name>
    <dbReference type="NCBI Taxonomy" id="53317"/>
    <lineage>
        <taxon>Bacteria</taxon>
        <taxon>Pseudomonadati</taxon>
        <taxon>Pseudomonadota</taxon>
        <taxon>Alphaproteobacteria</taxon>
        <taxon>Sphingomonadales</taxon>
        <taxon>Sphingomonadaceae</taxon>
        <taxon>Sphingomonas</taxon>
    </lineage>
</organism>
<dbReference type="RefSeq" id="WP_125977261.1">
    <property type="nucleotide sequence ID" value="NZ_BAAADY010000020.1"/>
</dbReference>
<evidence type="ECO:0008006" key="3">
    <source>
        <dbReference type="Google" id="ProtNLM"/>
    </source>
</evidence>
<keyword evidence="2" id="KW-1185">Reference proteome</keyword>
<proteinExistence type="predicted"/>